<proteinExistence type="predicted"/>
<protein>
    <submittedName>
        <fullName evidence="3">Uncharacterized protein</fullName>
    </submittedName>
</protein>
<reference evidence="3" key="1">
    <citation type="submission" date="2016-11" db="UniProtKB">
        <authorList>
            <consortium name="WormBaseParasite"/>
        </authorList>
    </citation>
    <scope>IDENTIFICATION</scope>
</reference>
<dbReference type="WBParaSite" id="L893_g20822.t1">
    <property type="protein sequence ID" value="L893_g20822.t1"/>
    <property type="gene ID" value="L893_g20822"/>
</dbReference>
<keyword evidence="2" id="KW-1185">Reference proteome</keyword>
<organism evidence="2 3">
    <name type="scientific">Steinernema glaseri</name>
    <dbReference type="NCBI Taxonomy" id="37863"/>
    <lineage>
        <taxon>Eukaryota</taxon>
        <taxon>Metazoa</taxon>
        <taxon>Ecdysozoa</taxon>
        <taxon>Nematoda</taxon>
        <taxon>Chromadorea</taxon>
        <taxon>Rhabditida</taxon>
        <taxon>Tylenchina</taxon>
        <taxon>Panagrolaimomorpha</taxon>
        <taxon>Strongyloidoidea</taxon>
        <taxon>Steinernematidae</taxon>
        <taxon>Steinernema</taxon>
    </lineage>
</organism>
<evidence type="ECO:0000313" key="3">
    <source>
        <dbReference type="WBParaSite" id="L893_g20822.t1"/>
    </source>
</evidence>
<accession>A0A1I7YXV6</accession>
<name>A0A1I7YXV6_9BILA</name>
<feature type="region of interest" description="Disordered" evidence="1">
    <location>
        <begin position="1"/>
        <end position="89"/>
    </location>
</feature>
<sequence length="89" mass="9860">MRPQPVPAARSRFGKRRSGESEEAKKGQRRRRGGGSSLANGEAVPKSLNVIRRTRSPCGYTPETPEGAAVQQLEREKAANLTKMKTRKR</sequence>
<feature type="compositionally biased region" description="Basic and acidic residues" evidence="1">
    <location>
        <begin position="17"/>
        <end position="26"/>
    </location>
</feature>
<evidence type="ECO:0000313" key="2">
    <source>
        <dbReference type="Proteomes" id="UP000095287"/>
    </source>
</evidence>
<dbReference type="Proteomes" id="UP000095287">
    <property type="component" value="Unplaced"/>
</dbReference>
<evidence type="ECO:0000256" key="1">
    <source>
        <dbReference type="SAM" id="MobiDB-lite"/>
    </source>
</evidence>
<dbReference type="AlphaFoldDB" id="A0A1I7YXV6"/>